<dbReference type="Pfam" id="PF08245">
    <property type="entry name" value="Mur_ligase_M"/>
    <property type="match status" value="1"/>
</dbReference>
<evidence type="ECO:0000256" key="6">
    <source>
        <dbReference type="ARBA" id="ARBA00022840"/>
    </source>
</evidence>
<dbReference type="GO" id="GO:0005524">
    <property type="term" value="F:ATP binding"/>
    <property type="evidence" value="ECO:0007669"/>
    <property type="project" value="UniProtKB-KW"/>
</dbReference>
<keyword evidence="15" id="KW-1185">Reference proteome</keyword>
<dbReference type="EMBL" id="CP134880">
    <property type="protein sequence ID" value="WNM26348.1"/>
    <property type="molecule type" value="Genomic_DNA"/>
</dbReference>
<dbReference type="Gene3D" id="3.40.1190.10">
    <property type="entry name" value="Mur-like, catalytic domain"/>
    <property type="match status" value="1"/>
</dbReference>
<dbReference type="NCBIfam" id="TIGR01499">
    <property type="entry name" value="folC"/>
    <property type="match status" value="1"/>
</dbReference>
<keyword evidence="4" id="KW-0479">Metal-binding</keyword>
<protein>
    <recommendedName>
        <fullName evidence="2">tetrahydrofolate synthase</fullName>
        <ecNumber evidence="2">6.3.2.17</ecNumber>
    </recommendedName>
    <alternativeName>
        <fullName evidence="8">Tetrahydrofolylpolyglutamate synthase</fullName>
    </alternativeName>
</protein>
<gene>
    <name evidence="13" type="ORF">RN606_08830</name>
    <name evidence="14" type="ORF">RN607_09055</name>
</gene>
<sequence length="486" mass="50758">MTTAGFPQISLAEAEREIDSHIFARHPEADHEAKLLRVSEALGMLGDPQRSLRIVHVTGTNGKTSTSRMIESLLRASGQRTGLYTSPHLTTLRERIQIDGRPLPQEDLIRLWQRVAPAIHAVDAASLQRGGPRMSFFEVLTVLGFTAYADAAVDVAVIEVGIGGRRDATNVGDGRIAVLTPMALDHDGYFTGGLPGVASEKSGIIKPGATVVSALQRDEAAEIITAAAADRGASIFWEGAHMSIEARRVAPGGQIVTLRTAAATYEDVLVPLHGDFQAQNALTALAAVEVALGDGVPRSLDPEVVARGFAAATSPGRLEVIAADPIVIGDAAHNPHGIEALARSLHEAFGLTKVVGVVAVLGDKDYVGILEGLAPILDHAVVTRTESHRALPVDVLVEHARRAMGEERVSAAPDVATALAEARALAAAHGENAGVLVAGSITLVGQARRELAAQAMAPVTEATLSTAQRRHSDEAADGGASEPQPA</sequence>
<dbReference type="Pfam" id="PF02875">
    <property type="entry name" value="Mur_ligase_C"/>
    <property type="match status" value="1"/>
</dbReference>
<organism evidence="14">
    <name type="scientific">Demequina capsici</name>
    <dbReference type="NCBI Taxonomy" id="3075620"/>
    <lineage>
        <taxon>Bacteria</taxon>
        <taxon>Bacillati</taxon>
        <taxon>Actinomycetota</taxon>
        <taxon>Actinomycetes</taxon>
        <taxon>Micrococcales</taxon>
        <taxon>Demequinaceae</taxon>
        <taxon>Demequina</taxon>
    </lineage>
</organism>
<feature type="domain" description="Mur ligase C-terminal" evidence="11">
    <location>
        <begin position="316"/>
        <end position="440"/>
    </location>
</feature>
<dbReference type="SUPFAM" id="SSF53623">
    <property type="entry name" value="MurD-like peptide ligases, catalytic domain"/>
    <property type="match status" value="1"/>
</dbReference>
<dbReference type="GO" id="GO:0004326">
    <property type="term" value="F:tetrahydrofolylpolyglutamate synthase activity"/>
    <property type="evidence" value="ECO:0007669"/>
    <property type="project" value="UniProtKB-EC"/>
</dbReference>
<dbReference type="InterPro" id="IPR004101">
    <property type="entry name" value="Mur_ligase_C"/>
</dbReference>
<dbReference type="InterPro" id="IPR036615">
    <property type="entry name" value="Mur_ligase_C_dom_sf"/>
</dbReference>
<dbReference type="Proteomes" id="UP001304125">
    <property type="component" value="Chromosome"/>
</dbReference>
<dbReference type="AlphaFoldDB" id="A0AA96FAZ6"/>
<dbReference type="Proteomes" id="UP001303408">
    <property type="component" value="Chromosome"/>
</dbReference>
<accession>A0AA96FAZ6</accession>
<dbReference type="InterPro" id="IPR036565">
    <property type="entry name" value="Mur-like_cat_sf"/>
</dbReference>
<dbReference type="Gene3D" id="3.90.190.20">
    <property type="entry name" value="Mur ligase, C-terminal domain"/>
    <property type="match status" value="1"/>
</dbReference>
<dbReference type="GO" id="GO:0046872">
    <property type="term" value="F:metal ion binding"/>
    <property type="evidence" value="ECO:0007669"/>
    <property type="project" value="UniProtKB-KW"/>
</dbReference>
<dbReference type="PANTHER" id="PTHR11136">
    <property type="entry name" value="FOLYLPOLYGLUTAMATE SYNTHASE-RELATED"/>
    <property type="match status" value="1"/>
</dbReference>
<evidence type="ECO:0000256" key="4">
    <source>
        <dbReference type="ARBA" id="ARBA00022723"/>
    </source>
</evidence>
<dbReference type="InterPro" id="IPR013221">
    <property type="entry name" value="Mur_ligase_cen"/>
</dbReference>
<evidence type="ECO:0000259" key="12">
    <source>
        <dbReference type="Pfam" id="PF08245"/>
    </source>
</evidence>
<evidence type="ECO:0000256" key="8">
    <source>
        <dbReference type="ARBA" id="ARBA00030592"/>
    </source>
</evidence>
<evidence type="ECO:0000256" key="10">
    <source>
        <dbReference type="SAM" id="MobiDB-lite"/>
    </source>
</evidence>
<evidence type="ECO:0000313" key="15">
    <source>
        <dbReference type="Proteomes" id="UP001304125"/>
    </source>
</evidence>
<evidence type="ECO:0000256" key="9">
    <source>
        <dbReference type="ARBA" id="ARBA00047493"/>
    </source>
</evidence>
<dbReference type="PROSITE" id="PS01011">
    <property type="entry name" value="FOLYLPOLYGLU_SYNT_1"/>
    <property type="match status" value="1"/>
</dbReference>
<dbReference type="InterPro" id="IPR001645">
    <property type="entry name" value="Folylpolyglutamate_synth"/>
</dbReference>
<evidence type="ECO:0000256" key="7">
    <source>
        <dbReference type="ARBA" id="ARBA00022842"/>
    </source>
</evidence>
<comment type="catalytic activity">
    <reaction evidence="9">
        <text>(6S)-5,6,7,8-tetrahydrofolyl-(gamma-L-Glu)(n) + L-glutamate + ATP = (6S)-5,6,7,8-tetrahydrofolyl-(gamma-L-Glu)(n+1) + ADP + phosphate + H(+)</text>
        <dbReference type="Rhea" id="RHEA:10580"/>
        <dbReference type="Rhea" id="RHEA-COMP:14738"/>
        <dbReference type="Rhea" id="RHEA-COMP:14740"/>
        <dbReference type="ChEBI" id="CHEBI:15378"/>
        <dbReference type="ChEBI" id="CHEBI:29985"/>
        <dbReference type="ChEBI" id="CHEBI:30616"/>
        <dbReference type="ChEBI" id="CHEBI:43474"/>
        <dbReference type="ChEBI" id="CHEBI:141005"/>
        <dbReference type="ChEBI" id="CHEBI:456216"/>
        <dbReference type="EC" id="6.3.2.17"/>
    </reaction>
</comment>
<keyword evidence="7" id="KW-0460">Magnesium</keyword>
<feature type="region of interest" description="Disordered" evidence="10">
    <location>
        <begin position="462"/>
        <end position="486"/>
    </location>
</feature>
<dbReference type="RefSeq" id="WP_313496400.1">
    <property type="nucleotide sequence ID" value="NZ_CP134879.1"/>
</dbReference>
<dbReference type="InterPro" id="IPR018109">
    <property type="entry name" value="Folylpolyglutamate_synth_CS"/>
</dbReference>
<dbReference type="EC" id="6.3.2.17" evidence="2"/>
<evidence type="ECO:0000259" key="11">
    <source>
        <dbReference type="Pfam" id="PF02875"/>
    </source>
</evidence>
<comment type="similarity">
    <text evidence="1">Belongs to the folylpolyglutamate synthase family.</text>
</comment>
<dbReference type="GO" id="GO:0005737">
    <property type="term" value="C:cytoplasm"/>
    <property type="evidence" value="ECO:0007669"/>
    <property type="project" value="TreeGrafter"/>
</dbReference>
<name>A0AA96FAZ6_9MICO</name>
<evidence type="ECO:0000256" key="5">
    <source>
        <dbReference type="ARBA" id="ARBA00022741"/>
    </source>
</evidence>
<feature type="domain" description="Mur ligase central" evidence="12">
    <location>
        <begin position="149"/>
        <end position="288"/>
    </location>
</feature>
<evidence type="ECO:0000256" key="3">
    <source>
        <dbReference type="ARBA" id="ARBA00022598"/>
    </source>
</evidence>
<dbReference type="GO" id="GO:0008841">
    <property type="term" value="F:dihydrofolate synthase activity"/>
    <property type="evidence" value="ECO:0007669"/>
    <property type="project" value="TreeGrafter"/>
</dbReference>
<proteinExistence type="inferred from homology"/>
<dbReference type="KEGG" id="dcp:RN607_09055"/>
<keyword evidence="3 14" id="KW-0436">Ligase</keyword>
<evidence type="ECO:0000256" key="2">
    <source>
        <dbReference type="ARBA" id="ARBA00013025"/>
    </source>
</evidence>
<dbReference type="SUPFAM" id="SSF53244">
    <property type="entry name" value="MurD-like peptide ligases, peptide-binding domain"/>
    <property type="match status" value="1"/>
</dbReference>
<accession>A0AA96F7Q1</accession>
<keyword evidence="5" id="KW-0547">Nucleotide-binding</keyword>
<dbReference type="PANTHER" id="PTHR11136:SF0">
    <property type="entry name" value="DIHYDROFOLATE SYNTHETASE-RELATED"/>
    <property type="match status" value="1"/>
</dbReference>
<evidence type="ECO:0000256" key="1">
    <source>
        <dbReference type="ARBA" id="ARBA00008276"/>
    </source>
</evidence>
<dbReference type="EMBL" id="CP134879">
    <property type="protein sequence ID" value="WNM23471.1"/>
    <property type="molecule type" value="Genomic_DNA"/>
</dbReference>
<evidence type="ECO:0000313" key="14">
    <source>
        <dbReference type="EMBL" id="WNM26348.1"/>
    </source>
</evidence>
<evidence type="ECO:0000313" key="13">
    <source>
        <dbReference type="EMBL" id="WNM23471.1"/>
    </source>
</evidence>
<reference evidence="14 15" key="1">
    <citation type="submission" date="2023-09" db="EMBL/GenBank/DDBJ databases">
        <title>Demequina sp. a novel bacteria isolated from Capsicum annuum.</title>
        <authorList>
            <person name="Humaira Z."/>
            <person name="Lee J."/>
            <person name="Cho D."/>
        </authorList>
    </citation>
    <scope>NUCLEOTIDE SEQUENCE</scope>
    <source>
        <strain evidence="13 15">OYTSA14</strain>
        <strain evidence="14">PMTSA13</strain>
    </source>
</reference>
<keyword evidence="6" id="KW-0067">ATP-binding</keyword>